<keyword evidence="2" id="KW-1185">Reference proteome</keyword>
<accession>A0A6H1Q3S8</accession>
<protein>
    <submittedName>
        <fullName evidence="1">Uncharacterized protein</fullName>
    </submittedName>
</protein>
<dbReference type="Proteomes" id="UP000501094">
    <property type="component" value="Chromosome"/>
</dbReference>
<proteinExistence type="predicted"/>
<name>A0A6H1Q3S8_9PROT</name>
<sequence>MKRVISIVILSLLINIHFIEFAHAISGSVFRPFKQLFKIFKGPADDVIKNSGKIKEEAFSGIKKKSINEGAAGPAQESLVLEKIGIESHLSEFRSLKDSNRTAYIKRLKSKNSRLKPQDFLEDNLLDIFDDNSSSENSIFKTYIIANWIGKIYRSSDYFNKPAYEEKMLLVCSNIDQVFYFSLFMEKEPKRAFLANHKEFKNNKTLLAQELVIIEDNDDVKIMSTMPVNNNKWPSHYFTIYKDQNFYYDRSNSGYVAPEAIKNKVLNNPMGKNNCSKATNNGLL</sequence>
<dbReference type="RefSeq" id="WP_168606783.1">
    <property type="nucleotide sequence ID" value="NZ_CP038852.1"/>
</dbReference>
<evidence type="ECO:0000313" key="2">
    <source>
        <dbReference type="Proteomes" id="UP000501094"/>
    </source>
</evidence>
<evidence type="ECO:0000313" key="1">
    <source>
        <dbReference type="EMBL" id="QIZ20905.1"/>
    </source>
</evidence>
<reference evidence="1 2" key="1">
    <citation type="journal article" date="2020" name="Nat. Microbiol.">
        <title>Lysogenic host-virus interactions in SAR11 marine bacteria.</title>
        <authorList>
            <person name="Morris R.M."/>
            <person name="Cain K.R."/>
            <person name="Hvorecny K.L."/>
            <person name="Kollman J.M."/>
        </authorList>
    </citation>
    <scope>NUCLEOTIDE SEQUENCE [LARGE SCALE GENOMIC DNA]</scope>
    <source>
        <strain evidence="1 2">NP1</strain>
    </source>
</reference>
<dbReference type="EMBL" id="CP038852">
    <property type="protein sequence ID" value="QIZ20905.1"/>
    <property type="molecule type" value="Genomic_DNA"/>
</dbReference>
<dbReference type="KEGG" id="peg:E5R92_03795"/>
<dbReference type="AlphaFoldDB" id="A0A6H1Q3S8"/>
<gene>
    <name evidence="1" type="ORF">E5R92_03795</name>
</gene>
<organism evidence="1 2">
    <name type="scientific">Candidatus Pelagibacter giovannonii</name>
    <dbReference type="NCBI Taxonomy" id="2563896"/>
    <lineage>
        <taxon>Bacteria</taxon>
        <taxon>Pseudomonadati</taxon>
        <taxon>Pseudomonadota</taxon>
        <taxon>Alphaproteobacteria</taxon>
        <taxon>Candidatus Pelagibacterales</taxon>
        <taxon>Candidatus Pelagibacteraceae</taxon>
        <taxon>Candidatus Pelagibacter</taxon>
    </lineage>
</organism>